<dbReference type="AlphaFoldDB" id="A0A382ABJ1"/>
<dbReference type="Pfam" id="PF02424">
    <property type="entry name" value="ApbE"/>
    <property type="match status" value="1"/>
</dbReference>
<evidence type="ECO:0000256" key="1">
    <source>
        <dbReference type="ARBA" id="ARBA00001946"/>
    </source>
</evidence>
<evidence type="ECO:0000256" key="6">
    <source>
        <dbReference type="ARBA" id="ARBA00022723"/>
    </source>
</evidence>
<proteinExistence type="predicted"/>
<dbReference type="GO" id="GO:0016740">
    <property type="term" value="F:transferase activity"/>
    <property type="evidence" value="ECO:0007669"/>
    <property type="project" value="UniProtKB-KW"/>
</dbReference>
<evidence type="ECO:0000256" key="9">
    <source>
        <dbReference type="ARBA" id="ARBA00031306"/>
    </source>
</evidence>
<dbReference type="InterPro" id="IPR024932">
    <property type="entry name" value="ApbE"/>
</dbReference>
<accession>A0A382ABJ1</accession>
<reference evidence="11" key="1">
    <citation type="submission" date="2018-05" db="EMBL/GenBank/DDBJ databases">
        <authorList>
            <person name="Lanie J.A."/>
            <person name="Ng W.-L."/>
            <person name="Kazmierczak K.M."/>
            <person name="Andrzejewski T.M."/>
            <person name="Davidsen T.M."/>
            <person name="Wayne K.J."/>
            <person name="Tettelin H."/>
            <person name="Glass J.I."/>
            <person name="Rusch D."/>
            <person name="Podicherti R."/>
            <person name="Tsui H.-C.T."/>
            <person name="Winkler M.E."/>
        </authorList>
    </citation>
    <scope>NUCLEOTIDE SEQUENCE</scope>
</reference>
<keyword evidence="7" id="KW-0274">FAD</keyword>
<dbReference type="SUPFAM" id="SSF143631">
    <property type="entry name" value="ApbE-like"/>
    <property type="match status" value="1"/>
</dbReference>
<evidence type="ECO:0000256" key="7">
    <source>
        <dbReference type="ARBA" id="ARBA00022827"/>
    </source>
</evidence>
<dbReference type="PIRSF" id="PIRSF006268">
    <property type="entry name" value="ApbE"/>
    <property type="match status" value="1"/>
</dbReference>
<keyword evidence="4" id="KW-0285">Flavoprotein</keyword>
<comment type="catalytic activity">
    <reaction evidence="10">
        <text>L-threonyl-[protein] + FAD = FMN-L-threonyl-[protein] + AMP + H(+)</text>
        <dbReference type="Rhea" id="RHEA:36847"/>
        <dbReference type="Rhea" id="RHEA-COMP:11060"/>
        <dbReference type="Rhea" id="RHEA-COMP:11061"/>
        <dbReference type="ChEBI" id="CHEBI:15378"/>
        <dbReference type="ChEBI" id="CHEBI:30013"/>
        <dbReference type="ChEBI" id="CHEBI:57692"/>
        <dbReference type="ChEBI" id="CHEBI:74257"/>
        <dbReference type="ChEBI" id="CHEBI:456215"/>
        <dbReference type="EC" id="2.7.1.180"/>
    </reaction>
</comment>
<dbReference type="PANTHER" id="PTHR30040:SF2">
    <property type="entry name" value="FAD:PROTEIN FMN TRANSFERASE"/>
    <property type="match status" value="1"/>
</dbReference>
<evidence type="ECO:0000256" key="8">
    <source>
        <dbReference type="ARBA" id="ARBA00022842"/>
    </source>
</evidence>
<gene>
    <name evidence="11" type="ORF">METZ01_LOCUS151221</name>
</gene>
<protein>
    <recommendedName>
        <fullName evidence="3">FAD:protein FMN transferase</fullName>
        <ecNumber evidence="2">2.7.1.180</ecNumber>
    </recommendedName>
    <alternativeName>
        <fullName evidence="9">Flavin transferase</fullName>
    </alternativeName>
</protein>
<evidence type="ECO:0000256" key="5">
    <source>
        <dbReference type="ARBA" id="ARBA00022679"/>
    </source>
</evidence>
<dbReference type="InterPro" id="IPR003374">
    <property type="entry name" value="ApbE-like_sf"/>
</dbReference>
<sequence length="294" mass="32682">RIEDGIDSILTEVNRQMSTWDPNSEISQFNLTHSTEPYVISESFRMVVKEALDVSEKTDGFFDITVFDLMGIWGFGPDPNSGIPDQKQIETVLSFTGHEKINVTEKTIIKKHPETKLDLNAIAKGYAVDEVFHFLKSRGYTDLFVEIGGEVQCSGRNQRNKYWSIGIENPSGGNKSNQIFAAIVHSDGEAVATSGNYRNFIELDGEILGHTINPKTGYPIRTNVLSVTVLSNTCMVADAWATALMVMDYETGLQKVTENPYIKAVWILDEKDGSRVVAKSVGVKIDDSIYEIIS</sequence>
<dbReference type="EC" id="2.7.1.180" evidence="2"/>
<evidence type="ECO:0000256" key="10">
    <source>
        <dbReference type="ARBA" id="ARBA00048540"/>
    </source>
</evidence>
<evidence type="ECO:0000256" key="4">
    <source>
        <dbReference type="ARBA" id="ARBA00022630"/>
    </source>
</evidence>
<organism evidence="11">
    <name type="scientific">marine metagenome</name>
    <dbReference type="NCBI Taxonomy" id="408172"/>
    <lineage>
        <taxon>unclassified sequences</taxon>
        <taxon>metagenomes</taxon>
        <taxon>ecological metagenomes</taxon>
    </lineage>
</organism>
<evidence type="ECO:0000256" key="3">
    <source>
        <dbReference type="ARBA" id="ARBA00016337"/>
    </source>
</evidence>
<dbReference type="EMBL" id="UINC01024543">
    <property type="protein sequence ID" value="SVA98367.1"/>
    <property type="molecule type" value="Genomic_DNA"/>
</dbReference>
<keyword evidence="5" id="KW-0808">Transferase</keyword>
<dbReference type="GO" id="GO:0046872">
    <property type="term" value="F:metal ion binding"/>
    <property type="evidence" value="ECO:0007669"/>
    <property type="project" value="UniProtKB-KW"/>
</dbReference>
<evidence type="ECO:0000313" key="11">
    <source>
        <dbReference type="EMBL" id="SVA98367.1"/>
    </source>
</evidence>
<feature type="non-terminal residue" evidence="11">
    <location>
        <position position="1"/>
    </location>
</feature>
<keyword evidence="8" id="KW-0460">Magnesium</keyword>
<comment type="cofactor">
    <cofactor evidence="1">
        <name>Mg(2+)</name>
        <dbReference type="ChEBI" id="CHEBI:18420"/>
    </cofactor>
</comment>
<dbReference type="Gene3D" id="3.10.520.10">
    <property type="entry name" value="ApbE-like domains"/>
    <property type="match status" value="1"/>
</dbReference>
<name>A0A382ABJ1_9ZZZZ</name>
<evidence type="ECO:0000256" key="2">
    <source>
        <dbReference type="ARBA" id="ARBA00011955"/>
    </source>
</evidence>
<dbReference type="PANTHER" id="PTHR30040">
    <property type="entry name" value="THIAMINE BIOSYNTHESIS LIPOPROTEIN APBE"/>
    <property type="match status" value="1"/>
</dbReference>
<keyword evidence="6" id="KW-0479">Metal-binding</keyword>